<keyword evidence="2" id="KW-1185">Reference proteome</keyword>
<accession>A0AAV4RWD1</accession>
<reference evidence="1 2" key="1">
    <citation type="submission" date="2021-06" db="EMBL/GenBank/DDBJ databases">
        <title>Caerostris extrusa draft genome.</title>
        <authorList>
            <person name="Kono N."/>
            <person name="Arakawa K."/>
        </authorList>
    </citation>
    <scope>NUCLEOTIDE SEQUENCE [LARGE SCALE GENOMIC DNA]</scope>
</reference>
<gene>
    <name evidence="1" type="ORF">CEXT_700381</name>
</gene>
<evidence type="ECO:0000313" key="2">
    <source>
        <dbReference type="Proteomes" id="UP001054945"/>
    </source>
</evidence>
<proteinExistence type="predicted"/>
<dbReference type="EMBL" id="BPLR01008404">
    <property type="protein sequence ID" value="GIY24402.1"/>
    <property type="molecule type" value="Genomic_DNA"/>
</dbReference>
<dbReference type="AlphaFoldDB" id="A0AAV4RWD1"/>
<evidence type="ECO:0000313" key="1">
    <source>
        <dbReference type="EMBL" id="GIY24402.1"/>
    </source>
</evidence>
<dbReference type="Proteomes" id="UP001054945">
    <property type="component" value="Unassembled WGS sequence"/>
</dbReference>
<name>A0AAV4RWD1_CAEEX</name>
<sequence>MTHVLLEDGLWPLFHTPNESEILRLDFDYAEFVNAWLIDNGSFTTEKVEVLKSRRKEPNRATRIEYYNNAAPPPLQLTVHKELSVAPPKEHRTRYYYSLARKHIKSKHPHRNVFLK</sequence>
<organism evidence="1 2">
    <name type="scientific">Caerostris extrusa</name>
    <name type="common">Bark spider</name>
    <name type="synonym">Caerostris bankana</name>
    <dbReference type="NCBI Taxonomy" id="172846"/>
    <lineage>
        <taxon>Eukaryota</taxon>
        <taxon>Metazoa</taxon>
        <taxon>Ecdysozoa</taxon>
        <taxon>Arthropoda</taxon>
        <taxon>Chelicerata</taxon>
        <taxon>Arachnida</taxon>
        <taxon>Araneae</taxon>
        <taxon>Araneomorphae</taxon>
        <taxon>Entelegynae</taxon>
        <taxon>Araneoidea</taxon>
        <taxon>Araneidae</taxon>
        <taxon>Caerostris</taxon>
    </lineage>
</organism>
<protein>
    <submittedName>
        <fullName evidence="1">Uncharacterized protein</fullName>
    </submittedName>
</protein>
<comment type="caution">
    <text evidence="1">The sequence shown here is derived from an EMBL/GenBank/DDBJ whole genome shotgun (WGS) entry which is preliminary data.</text>
</comment>